<organism evidence="1 2">
    <name type="scientific">Paenibacillus arenilitoris</name>
    <dbReference type="NCBI Taxonomy" id="2772299"/>
    <lineage>
        <taxon>Bacteria</taxon>
        <taxon>Bacillati</taxon>
        <taxon>Bacillota</taxon>
        <taxon>Bacilli</taxon>
        <taxon>Bacillales</taxon>
        <taxon>Paenibacillaceae</taxon>
        <taxon>Paenibacillus</taxon>
    </lineage>
</organism>
<proteinExistence type="predicted"/>
<dbReference type="AlphaFoldDB" id="A0A927H6L7"/>
<gene>
    <name evidence="1" type="ORF">IDH41_08915</name>
</gene>
<evidence type="ECO:0000313" key="1">
    <source>
        <dbReference type="EMBL" id="MBD2868699.1"/>
    </source>
</evidence>
<sequence>MIQWSIAESEAEREEGVKFVCQHGEGLGLLYNWSTVMNSLVYAIEDNGFIIGTDDEGGMAAVLAHTAGTLEDGYKDPGRVEVHLLYFNERHRGGASMLGALRMLVQKLVESQMEVREVVFFAPATDGNRSLFGKLATLTKTTEPPCGVLDFYTIPLGRLLRFDPYQRL</sequence>
<name>A0A927H6L7_9BACL</name>
<reference evidence="1" key="1">
    <citation type="submission" date="2020-09" db="EMBL/GenBank/DDBJ databases">
        <title>A novel bacterium of genus Paenibacillus, isolated from South China Sea.</title>
        <authorList>
            <person name="Huang H."/>
            <person name="Mo K."/>
            <person name="Hu Y."/>
        </authorList>
    </citation>
    <scope>NUCLEOTIDE SEQUENCE</scope>
    <source>
        <strain evidence="1">IB182493</strain>
    </source>
</reference>
<comment type="caution">
    <text evidence="1">The sequence shown here is derived from an EMBL/GenBank/DDBJ whole genome shotgun (WGS) entry which is preliminary data.</text>
</comment>
<dbReference type="Proteomes" id="UP000632125">
    <property type="component" value="Unassembled WGS sequence"/>
</dbReference>
<evidence type="ECO:0000313" key="2">
    <source>
        <dbReference type="Proteomes" id="UP000632125"/>
    </source>
</evidence>
<keyword evidence="2" id="KW-1185">Reference proteome</keyword>
<dbReference type="EMBL" id="JACXIY010000011">
    <property type="protein sequence ID" value="MBD2868699.1"/>
    <property type="molecule type" value="Genomic_DNA"/>
</dbReference>
<protein>
    <submittedName>
        <fullName evidence="1">Uncharacterized protein</fullName>
    </submittedName>
</protein>
<accession>A0A927H6L7</accession>